<dbReference type="CDD" id="cd00159">
    <property type="entry name" value="RhoGAP"/>
    <property type="match status" value="1"/>
</dbReference>
<dbReference type="PANTHER" id="PTHR23179">
    <property type="entry name" value="T-CELL ACTIVATION RHO GTPASE ACTIVATING PROTEIN-RELATED"/>
    <property type="match status" value="1"/>
</dbReference>
<feature type="compositionally biased region" description="Polar residues" evidence="1">
    <location>
        <begin position="528"/>
        <end position="556"/>
    </location>
</feature>
<proteinExistence type="predicted"/>
<evidence type="ECO:0000259" key="2">
    <source>
        <dbReference type="PROSITE" id="PS50238"/>
    </source>
</evidence>
<dbReference type="PANTHER" id="PTHR23179:SF3">
    <property type="entry name" value="RHO GTPASE-ACTIVATING PROTEIN 20"/>
    <property type="match status" value="1"/>
</dbReference>
<feature type="compositionally biased region" description="Polar residues" evidence="1">
    <location>
        <begin position="687"/>
        <end position="702"/>
    </location>
</feature>
<evidence type="ECO:0000313" key="3">
    <source>
        <dbReference type="EMBL" id="GAB1227448.1"/>
    </source>
</evidence>
<organism evidence="3 4">
    <name type="scientific">Entamoeba nuttalli</name>
    <dbReference type="NCBI Taxonomy" id="412467"/>
    <lineage>
        <taxon>Eukaryota</taxon>
        <taxon>Amoebozoa</taxon>
        <taxon>Evosea</taxon>
        <taxon>Archamoebae</taxon>
        <taxon>Mastigamoebida</taxon>
        <taxon>Entamoebidae</taxon>
        <taxon>Entamoeba</taxon>
    </lineage>
</organism>
<dbReference type="PROSITE" id="PS50238">
    <property type="entry name" value="RHOGAP"/>
    <property type="match status" value="1"/>
</dbReference>
<dbReference type="InterPro" id="IPR008936">
    <property type="entry name" value="Rho_GTPase_activation_prot"/>
</dbReference>
<evidence type="ECO:0000256" key="1">
    <source>
        <dbReference type="SAM" id="MobiDB-lite"/>
    </source>
</evidence>
<feature type="domain" description="Rho-GAP" evidence="2">
    <location>
        <begin position="192"/>
        <end position="390"/>
    </location>
</feature>
<dbReference type="Gene3D" id="1.10.555.10">
    <property type="entry name" value="Rho GTPase activation protein"/>
    <property type="match status" value="1"/>
</dbReference>
<dbReference type="Pfam" id="PF00620">
    <property type="entry name" value="RhoGAP"/>
    <property type="match status" value="1"/>
</dbReference>
<gene>
    <name evidence="3" type="ORF">ENUP19_0340G0029</name>
</gene>
<dbReference type="EMBL" id="BAAFRS010000340">
    <property type="protein sequence ID" value="GAB1227448.1"/>
    <property type="molecule type" value="Genomic_DNA"/>
</dbReference>
<feature type="region of interest" description="Disordered" evidence="1">
    <location>
        <begin position="664"/>
        <end position="702"/>
    </location>
</feature>
<keyword evidence="4" id="KW-1185">Reference proteome</keyword>
<name>A0ABQ0DXF3_9EUKA</name>
<reference evidence="3 4" key="1">
    <citation type="journal article" date="2019" name="PLoS Negl. Trop. Dis.">
        <title>Whole genome sequencing of Entamoeba nuttalli reveals mammalian host-related molecular signatures and a novel octapeptide-repeat surface protein.</title>
        <authorList>
            <person name="Tanaka M."/>
            <person name="Makiuchi T."/>
            <person name="Komiyama T."/>
            <person name="Shiina T."/>
            <person name="Osaki K."/>
            <person name="Tachibana H."/>
        </authorList>
    </citation>
    <scope>NUCLEOTIDE SEQUENCE [LARGE SCALE GENOMIC DNA]</scope>
    <source>
        <strain evidence="3 4">P19-061405</strain>
    </source>
</reference>
<protein>
    <recommendedName>
        <fullName evidence="2">Rho-GAP domain-containing protein</fullName>
    </recommendedName>
</protein>
<comment type="caution">
    <text evidence="3">The sequence shown here is derived from an EMBL/GenBank/DDBJ whole genome shotgun (WGS) entry which is preliminary data.</text>
</comment>
<dbReference type="Proteomes" id="UP001628156">
    <property type="component" value="Unassembled WGS sequence"/>
</dbReference>
<evidence type="ECO:0000313" key="4">
    <source>
        <dbReference type="Proteomes" id="UP001628156"/>
    </source>
</evidence>
<sequence length="839" mass="96496">MTWNEVALTKNIEEKRKELDEVESFWTSEQSFSNTISTLFKRINEEVNHRTQELEKLLYKNNNGWLNTKMLTQFISALRYIANDFELFSDHFKQTSLVTTELFSNITDLQILMSKDGIQEEQLFSRLHSLNQHLSVMTPNFFLDFFKTFEIFFSLGNTFFSDNPFISDLEKLVQESIDSSKAIGNFIPYTGRTLKEILISENRTMDQLPKALVIIFECMYNKGCFCKGIFRESSNASIRQIEELCMRMSVTNFNEIPCDVVASVFKKFLRNLPIHIFDRTTTKKIFQKWIEIIDTQTDSKLIVNEIKELIQCLPPEHMTVFKETMKLCYKIVCHSEINAMNAKNLSVCLSTNLMTLSEFDQLPLNGDSKNEYSLCIDFIRFCILSFTSLFPQDIDPVVTKRANFLGERKPQQINLSTLTQSPSTETPIQAPNSSTLAMKIPEKQEIHNTINIVPVDETPETTNSMADFMIQQRTKKPQNRLSNKLFNQIEVNENGSLVHTQIRKNKKISDDKVTPVSMKNLFDNTQVQEITEPNKSNDSTSINEMSTTTSINSEPSQDTKQKIDIGEHQFSRQSTSTTQRTQLFAPRVSKVVFGQRNTLGSICVTNEQQQFKERLSSVEQEDQSVNNKQLSPLITCTNQSKRPGSFISKKPGFICDSRRTIQLSTESQKSTKEEIQSVNHPNEIIGSKNNETPQQTEGSSQTPVQITVLPYIPISPKQPGLSSSRVTSRFINKKEEANRLTVGTEFPEKELSHEGIETMILGEQEQNDLDKFKEVTQKAMDDEKIQHIQEEREKQKQLEKDLCKTNDITNEVVEERVKIQYSGISEEKDCDKVNEIYEY</sequence>
<dbReference type="InterPro" id="IPR000198">
    <property type="entry name" value="RhoGAP_dom"/>
</dbReference>
<dbReference type="SMART" id="SM00324">
    <property type="entry name" value="RhoGAP"/>
    <property type="match status" value="1"/>
</dbReference>
<accession>A0ABQ0DXF3</accession>
<dbReference type="SUPFAM" id="SSF48350">
    <property type="entry name" value="GTPase activation domain, GAP"/>
    <property type="match status" value="1"/>
</dbReference>
<feature type="region of interest" description="Disordered" evidence="1">
    <location>
        <begin position="528"/>
        <end position="562"/>
    </location>
</feature>